<keyword evidence="3" id="KW-1185">Reference proteome</keyword>
<reference evidence="3" key="1">
    <citation type="journal article" date="2017" name="Nat. Microbiol.">
        <title>Global analysis of biosynthetic gene clusters reveals vast potential of secondary metabolite production in Penicillium species.</title>
        <authorList>
            <person name="Nielsen J.C."/>
            <person name="Grijseels S."/>
            <person name="Prigent S."/>
            <person name="Ji B."/>
            <person name="Dainat J."/>
            <person name="Nielsen K.F."/>
            <person name="Frisvad J.C."/>
            <person name="Workman M."/>
            <person name="Nielsen J."/>
        </authorList>
    </citation>
    <scope>NUCLEOTIDE SEQUENCE [LARGE SCALE GENOMIC DNA]</scope>
    <source>
        <strain evidence="3">IBT 29525</strain>
    </source>
</reference>
<feature type="region of interest" description="Disordered" evidence="1">
    <location>
        <begin position="166"/>
        <end position="187"/>
    </location>
</feature>
<feature type="region of interest" description="Disordered" evidence="1">
    <location>
        <begin position="200"/>
        <end position="285"/>
    </location>
</feature>
<evidence type="ECO:0000313" key="2">
    <source>
        <dbReference type="EMBL" id="OQD90098.1"/>
    </source>
</evidence>
<feature type="region of interest" description="Disordered" evidence="1">
    <location>
        <begin position="382"/>
        <end position="452"/>
    </location>
</feature>
<dbReference type="EMBL" id="MDYO01000062">
    <property type="protein sequence ID" value="OQD90098.1"/>
    <property type="molecule type" value="Genomic_DNA"/>
</dbReference>
<feature type="compositionally biased region" description="Basic residues" evidence="1">
    <location>
        <begin position="217"/>
        <end position="229"/>
    </location>
</feature>
<sequence>MSLSMTETTIKEFHDTLCKKSLQDIARIHAQFDYPHPFPILPEEPTRSLINPCVEYGGLIHEMQALQGQMGLLNSVVILPNLPATEIDRLPTLARINMFRGEADLPLIKDIPEALRLARPVELTLSDVTPVRVSELKDIIGWYKRAHLYLEVEAARCKALLLNRHRDPPKMPDHGVISHPPSGISEISIHEDDYDKLATQSRLDGNEESSKPATTIKQRKRKNHERKNKGVVNGTPSQDSPSSTESGAPVNELTKNTISPDSLEFPTSPAPYAISADPGSSPHPNPIRARSITAREIDLLGSLYEMLVGCANRTDTRALQRIEAQSSTLGSHGGTISGQKTAQKPKNNYHSKEARKHCQAIQCQRKRESRLTVTIPSLSSHIVDPELSSPGPSFETPNNKIQEGKRPLSAPPVIFPSQPETITYTGPPFKGSTAEKPSSRHGEGYSMCGPNPTTATTARDILELGLRGVTDGW</sequence>
<proteinExistence type="predicted"/>
<accession>A0A1V6QLI6</accession>
<dbReference type="Proteomes" id="UP000191612">
    <property type="component" value="Unassembled WGS sequence"/>
</dbReference>
<dbReference type="AlphaFoldDB" id="A0A1V6QLI6"/>
<feature type="compositionally biased region" description="Polar residues" evidence="1">
    <location>
        <begin position="234"/>
        <end position="246"/>
    </location>
</feature>
<protein>
    <submittedName>
        <fullName evidence="2">Uncharacterized protein</fullName>
    </submittedName>
</protein>
<gene>
    <name evidence="2" type="ORF">PENSOL_c062G01258</name>
</gene>
<evidence type="ECO:0000313" key="3">
    <source>
        <dbReference type="Proteomes" id="UP000191612"/>
    </source>
</evidence>
<evidence type="ECO:0000256" key="1">
    <source>
        <dbReference type="SAM" id="MobiDB-lite"/>
    </source>
</evidence>
<organism evidence="2 3">
    <name type="scientific">Penicillium solitum</name>
    <dbReference type="NCBI Taxonomy" id="60172"/>
    <lineage>
        <taxon>Eukaryota</taxon>
        <taxon>Fungi</taxon>
        <taxon>Dikarya</taxon>
        <taxon>Ascomycota</taxon>
        <taxon>Pezizomycotina</taxon>
        <taxon>Eurotiomycetes</taxon>
        <taxon>Eurotiomycetidae</taxon>
        <taxon>Eurotiales</taxon>
        <taxon>Aspergillaceae</taxon>
        <taxon>Penicillium</taxon>
    </lineage>
</organism>
<feature type="region of interest" description="Disordered" evidence="1">
    <location>
        <begin position="325"/>
        <end position="349"/>
    </location>
</feature>
<feature type="compositionally biased region" description="Polar residues" evidence="1">
    <location>
        <begin position="337"/>
        <end position="346"/>
    </location>
</feature>
<comment type="caution">
    <text evidence="2">The sequence shown here is derived from an EMBL/GenBank/DDBJ whole genome shotgun (WGS) entry which is preliminary data.</text>
</comment>
<name>A0A1V6QLI6_9EURO</name>